<dbReference type="EMBL" id="WNKS01000019">
    <property type="protein sequence ID" value="MTV32613.1"/>
    <property type="molecule type" value="Genomic_DNA"/>
</dbReference>
<evidence type="ECO:0000313" key="1">
    <source>
        <dbReference type="EMBL" id="MTV32613.1"/>
    </source>
</evidence>
<dbReference type="GO" id="GO:0051536">
    <property type="term" value="F:iron-sulfur cluster binding"/>
    <property type="evidence" value="ECO:0007669"/>
    <property type="project" value="InterPro"/>
</dbReference>
<dbReference type="Gene3D" id="3.90.1010.10">
    <property type="match status" value="1"/>
</dbReference>
<dbReference type="Proteomes" id="UP000439113">
    <property type="component" value="Unassembled WGS sequence"/>
</dbReference>
<dbReference type="AlphaFoldDB" id="A0A6N8DTU9"/>
<accession>A0A6N8DTU9</accession>
<dbReference type="InterPro" id="IPR002871">
    <property type="entry name" value="NIF_FeS_clus_asmbl_NifU_N"/>
</dbReference>
<proteinExistence type="predicted"/>
<gene>
    <name evidence="1" type="ORF">GJ654_16625</name>
</gene>
<dbReference type="RefSeq" id="WP_155447302.1">
    <property type="nucleotide sequence ID" value="NZ_JAOQNR010000018.1"/>
</dbReference>
<dbReference type="SUPFAM" id="SSF82649">
    <property type="entry name" value="SufE/NifU"/>
    <property type="match status" value="1"/>
</dbReference>
<evidence type="ECO:0000313" key="2">
    <source>
        <dbReference type="Proteomes" id="UP000439113"/>
    </source>
</evidence>
<dbReference type="OrthoDB" id="7857113at2"/>
<dbReference type="GO" id="GO:0005506">
    <property type="term" value="F:iron ion binding"/>
    <property type="evidence" value="ECO:0007669"/>
    <property type="project" value="InterPro"/>
</dbReference>
<sequence>MIDDVYSAKILALAANIPHLGRLPAPQASASAHSRLCGSSVTADLSLVGGKVAEFAQDVKACALGQAACAAMGRHIIGSTPEELRALRETMRKMLKENGPPPQGKFADAGVLEGARDYKARHASILLIFDAVVKALDQIEVGADS</sequence>
<dbReference type="GO" id="GO:0016226">
    <property type="term" value="P:iron-sulfur cluster assembly"/>
    <property type="evidence" value="ECO:0007669"/>
    <property type="project" value="InterPro"/>
</dbReference>
<organism evidence="1 2">
    <name type="scientific">Rhodoblastus acidophilus</name>
    <name type="common">Rhodopseudomonas acidophila</name>
    <dbReference type="NCBI Taxonomy" id="1074"/>
    <lineage>
        <taxon>Bacteria</taxon>
        <taxon>Pseudomonadati</taxon>
        <taxon>Pseudomonadota</taxon>
        <taxon>Alphaproteobacteria</taxon>
        <taxon>Hyphomicrobiales</taxon>
        <taxon>Rhodoblastaceae</taxon>
        <taxon>Rhodoblastus</taxon>
    </lineage>
</organism>
<reference evidence="1 2" key="1">
    <citation type="submission" date="2019-11" db="EMBL/GenBank/DDBJ databases">
        <title>Whole-genome sequence of a Rhodoblastus acidophilus DSM 142.</title>
        <authorList>
            <person name="Kyndt J.A."/>
            <person name="Meyer T.E."/>
        </authorList>
    </citation>
    <scope>NUCLEOTIDE SEQUENCE [LARGE SCALE GENOMIC DNA]</scope>
    <source>
        <strain evidence="1 2">DSM 142</strain>
    </source>
</reference>
<comment type="caution">
    <text evidence="1">The sequence shown here is derived from an EMBL/GenBank/DDBJ whole genome shotgun (WGS) entry which is preliminary data.</text>
</comment>
<protein>
    <submittedName>
        <fullName evidence="1">Iron-sulfur cluster assembly scaffold protein</fullName>
    </submittedName>
</protein>
<dbReference type="CDD" id="cd06664">
    <property type="entry name" value="IscU_like"/>
    <property type="match status" value="1"/>
</dbReference>
<name>A0A6N8DTU9_RHOAC</name>